<dbReference type="PANTHER" id="PTHR40069">
    <property type="entry name" value="YWBE PROTEIN"/>
    <property type="match status" value="1"/>
</dbReference>
<feature type="chain" id="PRO_5012237548" description="C2H2-type domain-containing protein" evidence="2">
    <location>
        <begin position="20"/>
        <end position="279"/>
    </location>
</feature>
<dbReference type="NCBIfam" id="TIGR03833">
    <property type="entry name" value="YwbE family protein"/>
    <property type="match status" value="1"/>
</dbReference>
<reference evidence="3 4" key="1">
    <citation type="submission" date="2016-07" db="EMBL/GenBank/DDBJ databases">
        <title>Pervasive Adenine N6-methylation of Active Genes in Fungi.</title>
        <authorList>
            <consortium name="DOE Joint Genome Institute"/>
            <person name="Mondo S.J."/>
            <person name="Dannebaum R.O."/>
            <person name="Kuo R.C."/>
            <person name="Labutti K."/>
            <person name="Haridas S."/>
            <person name="Kuo A."/>
            <person name="Salamov A."/>
            <person name="Ahrendt S.R."/>
            <person name="Lipzen A."/>
            <person name="Sullivan W."/>
            <person name="Andreopoulos W.B."/>
            <person name="Clum A."/>
            <person name="Lindquist E."/>
            <person name="Daum C."/>
            <person name="Ramamoorthy G.K."/>
            <person name="Gryganskyi A."/>
            <person name="Culley D."/>
            <person name="Magnuson J.K."/>
            <person name="James T.Y."/>
            <person name="O'Malley M.A."/>
            <person name="Stajich J.E."/>
            <person name="Spatafora J.W."/>
            <person name="Visel A."/>
            <person name="Grigoriev I.V."/>
        </authorList>
    </citation>
    <scope>NUCLEOTIDE SEQUENCE [LARGE SCALE GENOMIC DNA]</scope>
    <source>
        <strain evidence="3 4">CBS 129021</strain>
    </source>
</reference>
<feature type="region of interest" description="Disordered" evidence="1">
    <location>
        <begin position="215"/>
        <end position="249"/>
    </location>
</feature>
<dbReference type="AlphaFoldDB" id="A0A1Y2DZZ0"/>
<dbReference type="PANTHER" id="PTHR40069:SF1">
    <property type="entry name" value="YWBE PROTEIN"/>
    <property type="match status" value="1"/>
</dbReference>
<feature type="compositionally biased region" description="Polar residues" evidence="1">
    <location>
        <begin position="143"/>
        <end position="152"/>
    </location>
</feature>
<gene>
    <name evidence="3" type="ORF">BCR38DRAFT_408573</name>
</gene>
<keyword evidence="2" id="KW-0732">Signal</keyword>
<dbReference type="InterPro" id="IPR019240">
    <property type="entry name" value="DUF2196"/>
</dbReference>
<dbReference type="EMBL" id="MCFJ01000006">
    <property type="protein sequence ID" value="ORY64807.1"/>
    <property type="molecule type" value="Genomic_DNA"/>
</dbReference>
<feature type="signal peptide" evidence="2">
    <location>
        <begin position="1"/>
        <end position="19"/>
    </location>
</feature>
<dbReference type="OrthoDB" id="20105at2759"/>
<evidence type="ECO:0000313" key="3">
    <source>
        <dbReference type="EMBL" id="ORY64807.1"/>
    </source>
</evidence>
<dbReference type="InParanoid" id="A0A1Y2DZZ0"/>
<name>A0A1Y2DZZ0_9PEZI</name>
<dbReference type="RefSeq" id="XP_040715960.1">
    <property type="nucleotide sequence ID" value="XM_040858277.1"/>
</dbReference>
<evidence type="ECO:0000256" key="2">
    <source>
        <dbReference type="SAM" id="SignalP"/>
    </source>
</evidence>
<organism evidence="3 4">
    <name type="scientific">Pseudomassariella vexata</name>
    <dbReference type="NCBI Taxonomy" id="1141098"/>
    <lineage>
        <taxon>Eukaryota</taxon>
        <taxon>Fungi</taxon>
        <taxon>Dikarya</taxon>
        <taxon>Ascomycota</taxon>
        <taxon>Pezizomycotina</taxon>
        <taxon>Sordariomycetes</taxon>
        <taxon>Xylariomycetidae</taxon>
        <taxon>Amphisphaeriales</taxon>
        <taxon>Pseudomassariaceae</taxon>
        <taxon>Pseudomassariella</taxon>
    </lineage>
</organism>
<comment type="caution">
    <text evidence="3">The sequence shown here is derived from an EMBL/GenBank/DDBJ whole genome shotgun (WGS) entry which is preliminary data.</text>
</comment>
<protein>
    <recommendedName>
        <fullName evidence="5">C2H2-type domain-containing protein</fullName>
    </recommendedName>
</protein>
<dbReference type="Proteomes" id="UP000193689">
    <property type="component" value="Unassembled WGS sequence"/>
</dbReference>
<feature type="compositionally biased region" description="Basic residues" evidence="1">
    <location>
        <begin position="215"/>
        <end position="225"/>
    </location>
</feature>
<dbReference type="GeneID" id="63774489"/>
<evidence type="ECO:0000256" key="1">
    <source>
        <dbReference type="SAM" id="MobiDB-lite"/>
    </source>
</evidence>
<accession>A0A1Y2DZZ0</accession>
<evidence type="ECO:0008006" key="5">
    <source>
        <dbReference type="Google" id="ProtNLM"/>
    </source>
</evidence>
<evidence type="ECO:0000313" key="4">
    <source>
        <dbReference type="Proteomes" id="UP000193689"/>
    </source>
</evidence>
<sequence>MKITSSILLLVAQLYTTTAAPSQNSKDRRGVLDTDPTYADPDATASFHLDCGSPSVTRMCSSSNSGAYCNPSTGSLTIYLAGTCGNCKMTQVIPGANVSIVLKADQRTGCEVQGVVQNVLTRGDHHRGIKVRLTDGRIGRVQRMSSSASASEQEPIRGGATSSAAVGGGVVASQTDAPWPPRAVAPPRYQDVRLDGHFEPPQEQIDLAAYMVAPKKKKGKGRKTPKAQPAEDSPPLNEPSADPQRIATDVASATATCPVCGAFEGDEAAVAHHVSEHFE</sequence>
<proteinExistence type="predicted"/>
<feature type="region of interest" description="Disordered" evidence="1">
    <location>
        <begin position="141"/>
        <end position="165"/>
    </location>
</feature>
<keyword evidence="4" id="KW-1185">Reference proteome</keyword>
<dbReference type="Pfam" id="PF09962">
    <property type="entry name" value="DUF2196"/>
    <property type="match status" value="1"/>
</dbReference>